<sequence>MFEEWDPIGVNCLERCRDEYDNYAPGIVRLLQDGADQRRLVQHLRHLEKEAMGLNRDREDELQEVARQLLELKIYL</sequence>
<name>A0A2S8FWR5_9BACT</name>
<comment type="caution">
    <text evidence="1">The sequence shown here is derived from an EMBL/GenBank/DDBJ whole genome shotgun (WGS) entry which is preliminary data.</text>
</comment>
<dbReference type="InterPro" id="IPR023162">
    <property type="entry name" value="Apc36109-like_dom_sf"/>
</dbReference>
<organism evidence="1 2">
    <name type="scientific">Blastopirellula marina</name>
    <dbReference type="NCBI Taxonomy" id="124"/>
    <lineage>
        <taxon>Bacteria</taxon>
        <taxon>Pseudomonadati</taxon>
        <taxon>Planctomycetota</taxon>
        <taxon>Planctomycetia</taxon>
        <taxon>Pirellulales</taxon>
        <taxon>Pirellulaceae</taxon>
        <taxon>Blastopirellula</taxon>
    </lineage>
</organism>
<dbReference type="AlphaFoldDB" id="A0A2S8FWR5"/>
<protein>
    <submittedName>
        <fullName evidence="1">Uncharacterized protein</fullName>
    </submittedName>
</protein>
<dbReference type="Gene3D" id="1.10.340.20">
    <property type="entry name" value="Apc36109-like domain"/>
    <property type="match status" value="1"/>
</dbReference>
<dbReference type="Proteomes" id="UP000239388">
    <property type="component" value="Unassembled WGS sequence"/>
</dbReference>
<dbReference type="EMBL" id="PUIB01000013">
    <property type="protein sequence ID" value="PQO36510.1"/>
    <property type="molecule type" value="Genomic_DNA"/>
</dbReference>
<reference evidence="1 2" key="1">
    <citation type="submission" date="2018-02" db="EMBL/GenBank/DDBJ databases">
        <title>Comparative genomes isolates from brazilian mangrove.</title>
        <authorList>
            <person name="Araujo J.E."/>
            <person name="Taketani R.G."/>
            <person name="Silva M.C.P."/>
            <person name="Loureco M.V."/>
            <person name="Andreote F.D."/>
        </authorList>
    </citation>
    <scope>NUCLEOTIDE SEQUENCE [LARGE SCALE GENOMIC DNA]</scope>
    <source>
        <strain evidence="1 2">NAP PRIS-MGV</strain>
    </source>
</reference>
<evidence type="ECO:0000313" key="2">
    <source>
        <dbReference type="Proteomes" id="UP000239388"/>
    </source>
</evidence>
<gene>
    <name evidence="1" type="ORF">C5Y98_12495</name>
</gene>
<accession>A0A2S8FWR5</accession>
<evidence type="ECO:0000313" key="1">
    <source>
        <dbReference type="EMBL" id="PQO36510.1"/>
    </source>
</evidence>
<proteinExistence type="predicted"/>